<accession>A0A9W7DFI3</accession>
<evidence type="ECO:0000313" key="1">
    <source>
        <dbReference type="EMBL" id="GMG17493.1"/>
    </source>
</evidence>
<protein>
    <submittedName>
        <fullName evidence="1">Unnamed protein product</fullName>
    </submittedName>
</protein>
<reference evidence="1" key="1">
    <citation type="submission" date="2023-04" db="EMBL/GenBank/DDBJ databases">
        <title>Phytophthora fragariaefolia NBRC 109709.</title>
        <authorList>
            <person name="Ichikawa N."/>
            <person name="Sato H."/>
            <person name="Tonouchi N."/>
        </authorList>
    </citation>
    <scope>NUCLEOTIDE SEQUENCE</scope>
    <source>
        <strain evidence="1">NBRC 109709</strain>
    </source>
</reference>
<name>A0A9W7DFI3_9STRA</name>
<dbReference type="OrthoDB" id="121467at2759"/>
<dbReference type="EMBL" id="BSXT01019018">
    <property type="protein sequence ID" value="GMG17493.1"/>
    <property type="molecule type" value="Genomic_DNA"/>
</dbReference>
<evidence type="ECO:0000313" key="2">
    <source>
        <dbReference type="Proteomes" id="UP001165121"/>
    </source>
</evidence>
<sequence>MSGSLSSYLMVYRTSYLLQGEFKIAAIGIILDVNTDGRQRKFDVEWSSGTSETVAARSISLSSVQEPQSQSETAPNAPTTTFSDLLLGFNEGASVDIESSSSSDEDKLYCEERAEHEEDGLINANGRTWTPCEAVLVGPGAHMPMDSMSADVKSLKDWFATRPQRGAFKVLSSTTDMNTTMYAAGWVDRKPKTIIANRGTTLPGTDADTD</sequence>
<dbReference type="AlphaFoldDB" id="A0A9W7DFI3"/>
<organism evidence="1 2">
    <name type="scientific">Phytophthora fragariaefolia</name>
    <dbReference type="NCBI Taxonomy" id="1490495"/>
    <lineage>
        <taxon>Eukaryota</taxon>
        <taxon>Sar</taxon>
        <taxon>Stramenopiles</taxon>
        <taxon>Oomycota</taxon>
        <taxon>Peronosporomycetes</taxon>
        <taxon>Peronosporales</taxon>
        <taxon>Peronosporaceae</taxon>
        <taxon>Phytophthora</taxon>
    </lineage>
</organism>
<keyword evidence="2" id="KW-1185">Reference proteome</keyword>
<gene>
    <name evidence="1" type="ORF">Pfra01_003018200</name>
</gene>
<dbReference type="Proteomes" id="UP001165121">
    <property type="component" value="Unassembled WGS sequence"/>
</dbReference>
<comment type="caution">
    <text evidence="1">The sequence shown here is derived from an EMBL/GenBank/DDBJ whole genome shotgun (WGS) entry which is preliminary data.</text>
</comment>
<proteinExistence type="predicted"/>